<accession>A0A2K1K240</accession>
<dbReference type="EMBL" id="ABEU02000009">
    <property type="protein sequence ID" value="PNR47841.1"/>
    <property type="molecule type" value="Genomic_DNA"/>
</dbReference>
<reference evidence="3 5" key="1">
    <citation type="journal article" date="2008" name="Science">
        <title>The Physcomitrella genome reveals evolutionary insights into the conquest of land by plants.</title>
        <authorList>
            <person name="Rensing S."/>
            <person name="Lang D."/>
            <person name="Zimmer A."/>
            <person name="Terry A."/>
            <person name="Salamov A."/>
            <person name="Shapiro H."/>
            <person name="Nishiyama T."/>
            <person name="Perroud P.-F."/>
            <person name="Lindquist E."/>
            <person name="Kamisugi Y."/>
            <person name="Tanahashi T."/>
            <person name="Sakakibara K."/>
            <person name="Fujita T."/>
            <person name="Oishi K."/>
            <person name="Shin-I T."/>
            <person name="Kuroki Y."/>
            <person name="Toyoda A."/>
            <person name="Suzuki Y."/>
            <person name="Hashimoto A."/>
            <person name="Yamaguchi K."/>
            <person name="Sugano A."/>
            <person name="Kohara Y."/>
            <person name="Fujiyama A."/>
            <person name="Anterola A."/>
            <person name="Aoki S."/>
            <person name="Ashton N."/>
            <person name="Barbazuk W.B."/>
            <person name="Barker E."/>
            <person name="Bennetzen J."/>
            <person name="Bezanilla M."/>
            <person name="Blankenship R."/>
            <person name="Cho S.H."/>
            <person name="Dutcher S."/>
            <person name="Estelle M."/>
            <person name="Fawcett J.A."/>
            <person name="Gundlach H."/>
            <person name="Hanada K."/>
            <person name="Heyl A."/>
            <person name="Hicks K.A."/>
            <person name="Hugh J."/>
            <person name="Lohr M."/>
            <person name="Mayer K."/>
            <person name="Melkozernov A."/>
            <person name="Murata T."/>
            <person name="Nelson D."/>
            <person name="Pils B."/>
            <person name="Prigge M."/>
            <person name="Reiss B."/>
            <person name="Renner T."/>
            <person name="Rombauts S."/>
            <person name="Rushton P."/>
            <person name="Sanderfoot A."/>
            <person name="Schween G."/>
            <person name="Shiu S.-H."/>
            <person name="Stueber K."/>
            <person name="Theodoulou F.L."/>
            <person name="Tu H."/>
            <person name="Van de Peer Y."/>
            <person name="Verrier P.J."/>
            <person name="Waters E."/>
            <person name="Wood A."/>
            <person name="Yang L."/>
            <person name="Cove D."/>
            <person name="Cuming A."/>
            <person name="Hasebe M."/>
            <person name="Lucas S."/>
            <person name="Mishler D.B."/>
            <person name="Reski R."/>
            <person name="Grigoriev I."/>
            <person name="Quatrano R.S."/>
            <person name="Boore J.L."/>
        </authorList>
    </citation>
    <scope>NUCLEOTIDE SEQUENCE [LARGE SCALE GENOMIC DNA]</scope>
    <source>
        <strain evidence="4 5">cv. Gransden 2004</strain>
    </source>
</reference>
<evidence type="ECO:0000256" key="1">
    <source>
        <dbReference type="SAM" id="Coils"/>
    </source>
</evidence>
<evidence type="ECO:0000313" key="3">
    <source>
        <dbReference type="EMBL" id="PNR47841.1"/>
    </source>
</evidence>
<dbReference type="Gramene" id="Pp3c9_5210V3.2">
    <property type="protein sequence ID" value="Pp3c9_5210V3.2"/>
    <property type="gene ID" value="Pp3c9_5210"/>
</dbReference>
<evidence type="ECO:0000313" key="4">
    <source>
        <dbReference type="EnsemblPlants" id="Pp3c9_5210V3.1"/>
    </source>
</evidence>
<dbReference type="AlphaFoldDB" id="A0A2K1K240"/>
<dbReference type="EnsemblPlants" id="Pp3c9_5210V3.2">
    <property type="protein sequence ID" value="Pp3c9_5210V3.2"/>
    <property type="gene ID" value="Pp3c9_5210"/>
</dbReference>
<dbReference type="EnsemblPlants" id="Pp3c9_5210V3.1">
    <property type="protein sequence ID" value="Pp3c9_5210V3.1"/>
    <property type="gene ID" value="Pp3c9_5210"/>
</dbReference>
<evidence type="ECO:0000256" key="2">
    <source>
        <dbReference type="SAM" id="MobiDB-lite"/>
    </source>
</evidence>
<name>A0A2K1K240_PHYPA</name>
<dbReference type="Proteomes" id="UP000006727">
    <property type="component" value="Chromosome 9"/>
</dbReference>
<organism evidence="3">
    <name type="scientific">Physcomitrium patens</name>
    <name type="common">Spreading-leaved earth moss</name>
    <name type="synonym">Physcomitrella patens</name>
    <dbReference type="NCBI Taxonomy" id="3218"/>
    <lineage>
        <taxon>Eukaryota</taxon>
        <taxon>Viridiplantae</taxon>
        <taxon>Streptophyta</taxon>
        <taxon>Embryophyta</taxon>
        <taxon>Bryophyta</taxon>
        <taxon>Bryophytina</taxon>
        <taxon>Bryopsida</taxon>
        <taxon>Funariidae</taxon>
        <taxon>Funariales</taxon>
        <taxon>Funariaceae</taxon>
        <taxon>Physcomitrium</taxon>
    </lineage>
</organism>
<reference evidence="3 5" key="2">
    <citation type="journal article" date="2018" name="Plant J.">
        <title>The Physcomitrella patens chromosome-scale assembly reveals moss genome structure and evolution.</title>
        <authorList>
            <person name="Lang D."/>
            <person name="Ullrich K.K."/>
            <person name="Murat F."/>
            <person name="Fuchs J."/>
            <person name="Jenkins J."/>
            <person name="Haas F.B."/>
            <person name="Piednoel M."/>
            <person name="Gundlach H."/>
            <person name="Van Bel M."/>
            <person name="Meyberg R."/>
            <person name="Vives C."/>
            <person name="Morata J."/>
            <person name="Symeonidi A."/>
            <person name="Hiss M."/>
            <person name="Muchero W."/>
            <person name="Kamisugi Y."/>
            <person name="Saleh O."/>
            <person name="Blanc G."/>
            <person name="Decker E.L."/>
            <person name="van Gessel N."/>
            <person name="Grimwood J."/>
            <person name="Hayes R.D."/>
            <person name="Graham S.W."/>
            <person name="Gunter L.E."/>
            <person name="McDaniel S.F."/>
            <person name="Hoernstein S.N.W."/>
            <person name="Larsson A."/>
            <person name="Li F.W."/>
            <person name="Perroud P.F."/>
            <person name="Phillips J."/>
            <person name="Ranjan P."/>
            <person name="Rokshar D.S."/>
            <person name="Rothfels C.J."/>
            <person name="Schneider L."/>
            <person name="Shu S."/>
            <person name="Stevenson D.W."/>
            <person name="Thummler F."/>
            <person name="Tillich M."/>
            <person name="Villarreal Aguilar J.C."/>
            <person name="Widiez T."/>
            <person name="Wong G.K."/>
            <person name="Wymore A."/>
            <person name="Zhang Y."/>
            <person name="Zimmer A.D."/>
            <person name="Quatrano R.S."/>
            <person name="Mayer K.F.X."/>
            <person name="Goodstein D."/>
            <person name="Casacuberta J.M."/>
            <person name="Vandepoele K."/>
            <person name="Reski R."/>
            <person name="Cuming A.C."/>
            <person name="Tuskan G.A."/>
            <person name="Maumus F."/>
            <person name="Salse J."/>
            <person name="Schmutz J."/>
            <person name="Rensing S.A."/>
        </authorList>
    </citation>
    <scope>NUCLEOTIDE SEQUENCE [LARGE SCALE GENOMIC DNA]</scope>
    <source>
        <strain evidence="4 5">cv. Gransden 2004</strain>
    </source>
</reference>
<dbReference type="Gramene" id="Pp3c9_5210V3.1">
    <property type="protein sequence ID" value="Pp3c9_5210V3.1"/>
    <property type="gene ID" value="Pp3c9_5210"/>
</dbReference>
<dbReference type="InParanoid" id="A0A2K1K240"/>
<keyword evidence="1" id="KW-0175">Coiled coil</keyword>
<feature type="region of interest" description="Disordered" evidence="2">
    <location>
        <begin position="377"/>
        <end position="397"/>
    </location>
</feature>
<evidence type="ECO:0000313" key="5">
    <source>
        <dbReference type="Proteomes" id="UP000006727"/>
    </source>
</evidence>
<gene>
    <name evidence="3" type="ORF">PHYPA_012314</name>
</gene>
<feature type="coiled-coil region" evidence="1">
    <location>
        <begin position="518"/>
        <end position="598"/>
    </location>
</feature>
<feature type="region of interest" description="Disordered" evidence="2">
    <location>
        <begin position="629"/>
        <end position="656"/>
    </location>
</feature>
<protein>
    <submittedName>
        <fullName evidence="3 4">Uncharacterized protein</fullName>
    </submittedName>
</protein>
<feature type="compositionally biased region" description="Basic and acidic residues" evidence="2">
    <location>
        <begin position="631"/>
        <end position="640"/>
    </location>
</feature>
<sequence>MPDIIDFFRQKPVIWPDLVDSLYFDGIFYIQDFDEYWKGLKIWAEISRVVDELYQPDLCTGARALQHDLDRTFRKCRPILYGEGCEESHRAVETISDFSAERYSLFKELRSAKELKGLTLKYKQILDYVITDSTTDGVRTPCKFFHFSFSESFRLSVRNAMYSQSWEVVESLILPIAFVALVRAAAIYSAIVVLAVQLVSMVFRYLIGPIDRGGGKEYSSGSLEFRSTYISIVLYHGSYIWIKFRDVAQESSKRPGEGLFRRIRENESGERVYYGNFEPRMKPPGSGTYIAVGTYENEKDADTVYKILAFWCGKDGYQAMAEVEQCIGPVQDRYRIKRCVRYVLSKYQEQFKAATDEQDLLFGEIFRALADGSSAADARENVASGGNEVQAEETQPSQLGIQGGDLVQEAPPSYATDAELGLESLDNMLLDTRGGNVGGVFSNSTLANMSHDILGGNVGGDTLDFTLIGATSNTAACGTGASNAQPRELEQTRPLQENQVNDSAINMVCGDLALRGLVEELQRKETESQFEIQQLKSQLTSQRLDERREIHQLQTQMRQVESQNSLLRSQQQDQQRVIHQMQSQMQQLRSRFSSLQHQQYEQQEPSNTQIMSMLFRIYGQNSRLLELDGETETHGSEEHARKRRRTGQTSRQDSRN</sequence>
<proteinExistence type="predicted"/>
<feature type="compositionally biased region" description="Polar residues" evidence="2">
    <location>
        <begin position="647"/>
        <end position="656"/>
    </location>
</feature>
<keyword evidence="5" id="KW-1185">Reference proteome</keyword>
<reference evidence="4" key="3">
    <citation type="submission" date="2020-12" db="UniProtKB">
        <authorList>
            <consortium name="EnsemblPlants"/>
        </authorList>
    </citation>
    <scope>IDENTIFICATION</scope>
</reference>
<dbReference type="PaxDb" id="3218-PP1S199_121V6.1"/>